<dbReference type="Proteomes" id="UP001181693">
    <property type="component" value="Unassembled WGS sequence"/>
</dbReference>
<evidence type="ECO:0008006" key="4">
    <source>
        <dbReference type="Google" id="ProtNLM"/>
    </source>
</evidence>
<feature type="region of interest" description="Disordered" evidence="1">
    <location>
        <begin position="1"/>
        <end position="60"/>
    </location>
</feature>
<feature type="region of interest" description="Disordered" evidence="1">
    <location>
        <begin position="74"/>
        <end position="115"/>
    </location>
</feature>
<feature type="region of interest" description="Disordered" evidence="1">
    <location>
        <begin position="552"/>
        <end position="573"/>
    </location>
</feature>
<feature type="compositionally biased region" description="Low complexity" evidence="1">
    <location>
        <begin position="391"/>
        <end position="402"/>
    </location>
</feature>
<dbReference type="InterPro" id="IPR037646">
    <property type="entry name" value="PROSER3"/>
</dbReference>
<feature type="compositionally biased region" description="Basic and acidic residues" evidence="1">
    <location>
        <begin position="552"/>
        <end position="563"/>
    </location>
</feature>
<name>A0AAV2ZT13_PYXAD</name>
<feature type="compositionally biased region" description="Low complexity" evidence="1">
    <location>
        <begin position="203"/>
        <end position="228"/>
    </location>
</feature>
<feature type="compositionally biased region" description="Basic and acidic residues" evidence="1">
    <location>
        <begin position="380"/>
        <end position="389"/>
    </location>
</feature>
<dbReference type="PANTHER" id="PTHR22045:SF6">
    <property type="entry name" value="PROLINE AND SERINE-RICH PROTEIN 3"/>
    <property type="match status" value="1"/>
</dbReference>
<feature type="compositionally biased region" description="Basic and acidic residues" evidence="1">
    <location>
        <begin position="431"/>
        <end position="450"/>
    </location>
</feature>
<evidence type="ECO:0000313" key="3">
    <source>
        <dbReference type="Proteomes" id="UP001181693"/>
    </source>
</evidence>
<feature type="region of interest" description="Disordered" evidence="1">
    <location>
        <begin position="203"/>
        <end position="230"/>
    </location>
</feature>
<comment type="caution">
    <text evidence="2">The sequence shown here is derived from an EMBL/GenBank/DDBJ whole genome shotgun (WGS) entry which is preliminary data.</text>
</comment>
<feature type="compositionally biased region" description="Polar residues" evidence="1">
    <location>
        <begin position="26"/>
        <end position="44"/>
    </location>
</feature>
<accession>A0AAV2ZT13</accession>
<sequence>MTMKSSVAVFSNQGNPFPPPVKSRTHYNPSQAQMLNEEQKQTVLSPVRLPHHLSEALSPPDLNFLVRSQRFVPGLPESDSSGPFDESWPSSEGSNKTPEQERTGRHGGSDAANEESVIARYVSRFRSGPPTSRMERSPPQSALKEFWWLQTSPDSPDVQRFRPGSVSVLPQEGSLNDSKLCPDDVEIIGLQERARKLILQSESSISSGGHVSSEGVGSSQSSVSDVSGIRPSTLDRAPIMPVLRAPVTLPTPPVRALAAVPPEEDILYQWRLRRKMEQAREGTLLLSTRTRSPSPPVRIPKQVLPIVDYAETAFHVPAPVAAMSSNLAAPAQTPASCCSHVPLASPHIAPNSIPSTIPPHLHLQCDVLPCVHSQQPSPCAEHKREREVVRPAAAPSAPTKPTEMGQLTQPVEKHKIVSEQLPQRRSQRRPNRSEERKVKSKGDKNKRTSDKTGPARALDDPPPSPVHQAMGQVISERLFSPLQSPKLKPKKKADAPPKEEKEELQPVEIAAHLLEEAEDSDGTEFMDDPLLQVLREQRQSLRSRLREVDLRLEELQDDNKENQSHPQRPDFSY</sequence>
<reference evidence="2" key="1">
    <citation type="thesis" date="2020" institute="ProQuest LLC" country="789 East Eisenhower Parkway, Ann Arbor, MI, USA">
        <title>Comparative Genomics and Chromosome Evolution.</title>
        <authorList>
            <person name="Mudd A.B."/>
        </authorList>
    </citation>
    <scope>NUCLEOTIDE SEQUENCE</scope>
    <source>
        <strain evidence="2">1538</strain>
        <tissue evidence="2">Blood</tissue>
    </source>
</reference>
<gene>
    <name evidence="2" type="ORF">GDO54_003209</name>
</gene>
<feature type="compositionally biased region" description="Basic and acidic residues" evidence="1">
    <location>
        <begin position="98"/>
        <end position="108"/>
    </location>
</feature>
<feature type="compositionally biased region" description="Basic and acidic residues" evidence="1">
    <location>
        <begin position="492"/>
        <end position="504"/>
    </location>
</feature>
<feature type="region of interest" description="Disordered" evidence="1">
    <location>
        <begin position="373"/>
        <end position="508"/>
    </location>
</feature>
<protein>
    <recommendedName>
        <fullName evidence="4">Proline and serine-rich protein 3</fullName>
    </recommendedName>
</protein>
<dbReference type="PANTHER" id="PTHR22045">
    <property type="entry name" value="PROLINE AND SERINE-RICH PROTEIN 3"/>
    <property type="match status" value="1"/>
</dbReference>
<organism evidence="2 3">
    <name type="scientific">Pyxicephalus adspersus</name>
    <name type="common">African bullfrog</name>
    <dbReference type="NCBI Taxonomy" id="30357"/>
    <lineage>
        <taxon>Eukaryota</taxon>
        <taxon>Metazoa</taxon>
        <taxon>Chordata</taxon>
        <taxon>Craniata</taxon>
        <taxon>Vertebrata</taxon>
        <taxon>Euteleostomi</taxon>
        <taxon>Amphibia</taxon>
        <taxon>Batrachia</taxon>
        <taxon>Anura</taxon>
        <taxon>Neobatrachia</taxon>
        <taxon>Ranoidea</taxon>
        <taxon>Pyxicephalidae</taxon>
        <taxon>Pyxicephalinae</taxon>
        <taxon>Pyxicephalus</taxon>
    </lineage>
</organism>
<keyword evidence="3" id="KW-1185">Reference proteome</keyword>
<feature type="compositionally biased region" description="Polar residues" evidence="1">
    <location>
        <begin position="1"/>
        <end position="15"/>
    </location>
</feature>
<feature type="compositionally biased region" description="Polar residues" evidence="1">
    <location>
        <begin position="88"/>
        <end position="97"/>
    </location>
</feature>
<evidence type="ECO:0000256" key="1">
    <source>
        <dbReference type="SAM" id="MobiDB-lite"/>
    </source>
</evidence>
<evidence type="ECO:0000313" key="2">
    <source>
        <dbReference type="EMBL" id="DBA15740.1"/>
    </source>
</evidence>
<dbReference type="EMBL" id="DYDO01000011">
    <property type="protein sequence ID" value="DBA15740.1"/>
    <property type="molecule type" value="Genomic_DNA"/>
</dbReference>
<proteinExistence type="predicted"/>
<dbReference type="AlphaFoldDB" id="A0AAV2ZT13"/>